<reference evidence="1 2" key="1">
    <citation type="journal article" date="2022" name="bioRxiv">
        <title>Genomics of Preaxostyla Flagellates Illuminates Evolutionary Transitions and the Path Towards Mitochondrial Loss.</title>
        <authorList>
            <person name="Novak L.V.F."/>
            <person name="Treitli S.C."/>
            <person name="Pyrih J."/>
            <person name="Halakuc P."/>
            <person name="Pipaliya S.V."/>
            <person name="Vacek V."/>
            <person name="Brzon O."/>
            <person name="Soukal P."/>
            <person name="Eme L."/>
            <person name="Dacks J.B."/>
            <person name="Karnkowska A."/>
            <person name="Elias M."/>
            <person name="Hampl V."/>
        </authorList>
    </citation>
    <scope>NUCLEOTIDE SEQUENCE [LARGE SCALE GENOMIC DNA]</scope>
    <source>
        <strain evidence="1">NAU3</strain>
        <tissue evidence="1">Gut</tissue>
    </source>
</reference>
<dbReference type="EMBL" id="JARBJD010000063">
    <property type="protein sequence ID" value="KAK2955749.1"/>
    <property type="molecule type" value="Genomic_DNA"/>
</dbReference>
<protein>
    <submittedName>
        <fullName evidence="1">Uncharacterized protein</fullName>
    </submittedName>
</protein>
<comment type="caution">
    <text evidence="1">The sequence shown here is derived from an EMBL/GenBank/DDBJ whole genome shotgun (WGS) entry which is preliminary data.</text>
</comment>
<accession>A0ABQ9XW97</accession>
<evidence type="ECO:0000313" key="1">
    <source>
        <dbReference type="EMBL" id="KAK2955749.1"/>
    </source>
</evidence>
<gene>
    <name evidence="1" type="ORF">BLNAU_9285</name>
</gene>
<evidence type="ECO:0000313" key="2">
    <source>
        <dbReference type="Proteomes" id="UP001281761"/>
    </source>
</evidence>
<name>A0ABQ9XW97_9EUKA</name>
<sequence length="961" mass="103885">MGTSAGQLSNSNVTILSSPIISNPECSPFVIICSEGNDGSSISFIDVVHRSSELRTLLPLTAISLLNSFTSSHLPCVEMNADVSVSCSGLSIDDACLVLGTGPLLSNPNTPSTEQNEVVATQLAVESSLVSSRLLNTTSLPRCSALPCEVWLSQQIVGSCVDWSSNHLCGTGCVDMNSGESLVCSNTSFTHCHSPLTPEHPDTDQPQLRHLPHQDRVDTNRTTLNTIAFSGCSFCDVSARTGALFLSCHSPNRPAFSLSSSTFMACSAQFGGSVTLSGTSSLSISDSVFHRSRTATRSPLSAHAVDLLSNGPASLCNVLFVDCCHPHSEGAVNCVLRLADCFEFVLDSVMFRGANSSEGKDVVLQDVGSLSLLATRITNCDSTTGAWNCLIVDEDRLDSTLIPHPMQEASISRVSCNPVNRSAATLQMLTESAVEGRMIALVGILDGSTTPNDDSRPHFHRLLIFNFPELGTQSAPTSVCLDEWDELKFGAEFRVVVAAMPNTTIFVKWNVVSRPIDISRHSTRTQPNCIGTVSLNKEKTHVTITLIGEDLSAQPFYAYVEMNGTNQKSLSTITFVSETELTVEYKGMYYQTSNALIYGETYTLVSVNNTYDDFEVNPSLTFTVPNASVITALSHRLTNEKTHLLLELSGKNCPSSGTCILTLNNVIQIPITFTNGKGNAEPIPLGPSFDLDYSTTYTMNSLVDEVGEHLLLMHTNFTTAKRPSLTSFTITLDETNPDYIRYTLIGSEMPYGSSELNVTEAGESNIISLQVDINSVLNGSGLLKVYNTSGGLKYGKTYNIDSFSNPTSGLVFAIPSPISFTTPPAPARIESFGDISLNKEKTEVTVQLIGVFLSDKPFFVIVNRSSTEFASPNEIDWVSDSEINVVFNTGCVESTPTLQYGLTYQLKSVKNDIDSFLVNTYLSFKVPNAPIVTTISSKLSSNLGKYRDRSDFVYAQICPSV</sequence>
<organism evidence="1 2">
    <name type="scientific">Blattamonas nauphoetae</name>
    <dbReference type="NCBI Taxonomy" id="2049346"/>
    <lineage>
        <taxon>Eukaryota</taxon>
        <taxon>Metamonada</taxon>
        <taxon>Preaxostyla</taxon>
        <taxon>Oxymonadida</taxon>
        <taxon>Blattamonas</taxon>
    </lineage>
</organism>
<keyword evidence="2" id="KW-1185">Reference proteome</keyword>
<proteinExistence type="predicted"/>
<dbReference type="Proteomes" id="UP001281761">
    <property type="component" value="Unassembled WGS sequence"/>
</dbReference>